<evidence type="ECO:0000313" key="3">
    <source>
        <dbReference type="Proteomes" id="UP000249873"/>
    </source>
</evidence>
<dbReference type="AlphaFoldDB" id="A0A2Z4G8A1"/>
<keyword evidence="3" id="KW-1185">Reference proteome</keyword>
<name>A0A2Z4G8A1_9BACT</name>
<sequence length="116" mass="12838">MKKYLLLLPLLSFSCEKLTVENELITDPIMTSCLGEKVEAFSKEQTCETNVSIKSYLFQEDLVVVFDPGNCGADMAAEVFALNCERLGLLGGITGNTEINGEDFSNAVFQETVWEK</sequence>
<dbReference type="Proteomes" id="UP000249873">
    <property type="component" value="Chromosome"/>
</dbReference>
<accession>A0A2Z4G8A1</accession>
<dbReference type="OrthoDB" id="882573at2"/>
<gene>
    <name evidence="2" type="ORF">DJ013_04150</name>
</gene>
<protein>
    <recommendedName>
        <fullName evidence="1">DUF6970 domain-containing protein</fullName>
    </recommendedName>
</protein>
<dbReference type="KEGG" id="als:DJ013_04150"/>
<dbReference type="RefSeq" id="WP_111370509.1">
    <property type="nucleotide sequence ID" value="NZ_CP029480.1"/>
</dbReference>
<dbReference type="EMBL" id="CP029480">
    <property type="protein sequence ID" value="AWV97407.1"/>
    <property type="molecule type" value="Genomic_DNA"/>
</dbReference>
<feature type="domain" description="DUF6970" evidence="1">
    <location>
        <begin position="41"/>
        <end position="115"/>
    </location>
</feature>
<reference evidence="2 3" key="1">
    <citation type="submission" date="2018-05" db="EMBL/GenBank/DDBJ databases">
        <title>Complete genome sequence of Arcticibacterium luteifluviistationis SM1504T, a cytophagaceae bacterium isolated from Arctic surface seawater.</title>
        <authorList>
            <person name="Li Y."/>
            <person name="Qin Q.-L."/>
        </authorList>
    </citation>
    <scope>NUCLEOTIDE SEQUENCE [LARGE SCALE GENOMIC DNA]</scope>
    <source>
        <strain evidence="2 3">SM1504</strain>
    </source>
</reference>
<evidence type="ECO:0000259" key="1">
    <source>
        <dbReference type="Pfam" id="PF22311"/>
    </source>
</evidence>
<proteinExistence type="predicted"/>
<evidence type="ECO:0000313" key="2">
    <source>
        <dbReference type="EMBL" id="AWV97407.1"/>
    </source>
</evidence>
<dbReference type="PROSITE" id="PS51257">
    <property type="entry name" value="PROKAR_LIPOPROTEIN"/>
    <property type="match status" value="1"/>
</dbReference>
<organism evidence="2 3">
    <name type="scientific">Arcticibacterium luteifluviistationis</name>
    <dbReference type="NCBI Taxonomy" id="1784714"/>
    <lineage>
        <taxon>Bacteria</taxon>
        <taxon>Pseudomonadati</taxon>
        <taxon>Bacteroidota</taxon>
        <taxon>Cytophagia</taxon>
        <taxon>Cytophagales</taxon>
        <taxon>Leadbetterellaceae</taxon>
        <taxon>Arcticibacterium</taxon>
    </lineage>
</organism>
<dbReference type="Pfam" id="PF22311">
    <property type="entry name" value="DUF6970"/>
    <property type="match status" value="1"/>
</dbReference>
<dbReference type="InterPro" id="IPR054243">
    <property type="entry name" value="DUF6970"/>
</dbReference>